<sequence length="132" mass="14376">MLKALKDWSEAKEAENVGMNKRGELVPLQSIPPPIPTPEATLLQSPSILLLPWKDEVIGDEHDFGVCEQSESELNNSIGEESTQRSLIANNAGKNLNPSSDFLERVGSSEIVRNSGEGGEKVITRDVHVKGE</sequence>
<accession>A0AAV3PUY0</accession>
<dbReference type="EMBL" id="BAABME010002662">
    <property type="protein sequence ID" value="GAA0155602.1"/>
    <property type="molecule type" value="Genomic_DNA"/>
</dbReference>
<organism evidence="1 2">
    <name type="scientific">Lithospermum erythrorhizon</name>
    <name type="common">Purple gromwell</name>
    <name type="synonym">Lithospermum officinale var. erythrorhizon</name>
    <dbReference type="NCBI Taxonomy" id="34254"/>
    <lineage>
        <taxon>Eukaryota</taxon>
        <taxon>Viridiplantae</taxon>
        <taxon>Streptophyta</taxon>
        <taxon>Embryophyta</taxon>
        <taxon>Tracheophyta</taxon>
        <taxon>Spermatophyta</taxon>
        <taxon>Magnoliopsida</taxon>
        <taxon>eudicotyledons</taxon>
        <taxon>Gunneridae</taxon>
        <taxon>Pentapetalae</taxon>
        <taxon>asterids</taxon>
        <taxon>lamiids</taxon>
        <taxon>Boraginales</taxon>
        <taxon>Boraginaceae</taxon>
        <taxon>Boraginoideae</taxon>
        <taxon>Lithospermeae</taxon>
        <taxon>Lithospermum</taxon>
    </lineage>
</organism>
<evidence type="ECO:0000313" key="1">
    <source>
        <dbReference type="EMBL" id="GAA0155602.1"/>
    </source>
</evidence>
<dbReference type="AlphaFoldDB" id="A0AAV3PUY0"/>
<keyword evidence="2" id="KW-1185">Reference proteome</keyword>
<comment type="caution">
    <text evidence="1">The sequence shown here is derived from an EMBL/GenBank/DDBJ whole genome shotgun (WGS) entry which is preliminary data.</text>
</comment>
<proteinExistence type="predicted"/>
<evidence type="ECO:0000313" key="2">
    <source>
        <dbReference type="Proteomes" id="UP001454036"/>
    </source>
</evidence>
<name>A0AAV3PUY0_LITER</name>
<dbReference type="Proteomes" id="UP001454036">
    <property type="component" value="Unassembled WGS sequence"/>
</dbReference>
<reference evidence="1 2" key="1">
    <citation type="submission" date="2024-01" db="EMBL/GenBank/DDBJ databases">
        <title>The complete chloroplast genome sequence of Lithospermum erythrorhizon: insights into the phylogenetic relationship among Boraginaceae species and the maternal lineages of purple gromwells.</title>
        <authorList>
            <person name="Okada T."/>
            <person name="Watanabe K."/>
        </authorList>
    </citation>
    <scope>NUCLEOTIDE SEQUENCE [LARGE SCALE GENOMIC DNA]</scope>
</reference>
<gene>
    <name evidence="1" type="ORF">LIER_13294</name>
</gene>
<protein>
    <submittedName>
        <fullName evidence="1">Uncharacterized protein</fullName>
    </submittedName>
</protein>